<name>A0ABR2LE77_9ASPA</name>
<evidence type="ECO:0000256" key="5">
    <source>
        <dbReference type="ARBA" id="ARBA00022679"/>
    </source>
</evidence>
<reference evidence="15 16" key="1">
    <citation type="journal article" date="2022" name="Nat. Plants">
        <title>Genomes of leafy and leafless Platanthera orchids illuminate the evolution of mycoheterotrophy.</title>
        <authorList>
            <person name="Li M.H."/>
            <person name="Liu K.W."/>
            <person name="Li Z."/>
            <person name="Lu H.C."/>
            <person name="Ye Q.L."/>
            <person name="Zhang D."/>
            <person name="Wang J.Y."/>
            <person name="Li Y.F."/>
            <person name="Zhong Z.M."/>
            <person name="Liu X."/>
            <person name="Yu X."/>
            <person name="Liu D.K."/>
            <person name="Tu X.D."/>
            <person name="Liu B."/>
            <person name="Hao Y."/>
            <person name="Liao X.Y."/>
            <person name="Jiang Y.T."/>
            <person name="Sun W.H."/>
            <person name="Chen J."/>
            <person name="Chen Y.Q."/>
            <person name="Ai Y."/>
            <person name="Zhai J.W."/>
            <person name="Wu S.S."/>
            <person name="Zhou Z."/>
            <person name="Hsiao Y.Y."/>
            <person name="Wu W.L."/>
            <person name="Chen Y.Y."/>
            <person name="Lin Y.F."/>
            <person name="Hsu J.L."/>
            <person name="Li C.Y."/>
            <person name="Wang Z.W."/>
            <person name="Zhao X."/>
            <person name="Zhong W.Y."/>
            <person name="Ma X.K."/>
            <person name="Ma L."/>
            <person name="Huang J."/>
            <person name="Chen G.Z."/>
            <person name="Huang M.Z."/>
            <person name="Huang L."/>
            <person name="Peng D.H."/>
            <person name="Luo Y.B."/>
            <person name="Zou S.Q."/>
            <person name="Chen S.P."/>
            <person name="Lan S."/>
            <person name="Tsai W.C."/>
            <person name="Van de Peer Y."/>
            <person name="Liu Z.J."/>
        </authorList>
    </citation>
    <scope>NUCLEOTIDE SEQUENCE [LARGE SCALE GENOMIC DNA]</scope>
    <source>
        <strain evidence="15">Lor288</strain>
    </source>
</reference>
<evidence type="ECO:0000313" key="15">
    <source>
        <dbReference type="EMBL" id="KAK8939300.1"/>
    </source>
</evidence>
<feature type="transmembrane region" description="Helical" evidence="14">
    <location>
        <begin position="200"/>
        <end position="222"/>
    </location>
</feature>
<gene>
    <name evidence="15" type="ORF">KSP40_PGU020292</name>
</gene>
<evidence type="ECO:0000256" key="7">
    <source>
        <dbReference type="ARBA" id="ARBA00022777"/>
    </source>
</evidence>
<comment type="similarity">
    <text evidence="2">Belongs to the polyprenol kinase family.</text>
</comment>
<evidence type="ECO:0000256" key="13">
    <source>
        <dbReference type="ARBA" id="ARBA00048889"/>
    </source>
</evidence>
<dbReference type="EMBL" id="JBBWWR010000020">
    <property type="protein sequence ID" value="KAK8939300.1"/>
    <property type="molecule type" value="Genomic_DNA"/>
</dbReference>
<comment type="caution">
    <text evidence="15">The sequence shown here is derived from an EMBL/GenBank/DDBJ whole genome shotgun (WGS) entry which is preliminary data.</text>
</comment>
<keyword evidence="6 14" id="KW-0812">Transmembrane</keyword>
<dbReference type="EC" id="2.7.1.182" evidence="12"/>
<comment type="subcellular location">
    <subcellularLocation>
        <location evidence="1">Plastid</location>
        <location evidence="1">Chloroplast membrane</location>
        <topology evidence="1">Multi-pass membrane protein</topology>
    </subcellularLocation>
</comment>
<keyword evidence="4" id="KW-0934">Plastid</keyword>
<evidence type="ECO:0000256" key="6">
    <source>
        <dbReference type="ARBA" id="ARBA00022692"/>
    </source>
</evidence>
<evidence type="ECO:0000256" key="14">
    <source>
        <dbReference type="SAM" id="Phobius"/>
    </source>
</evidence>
<keyword evidence="16" id="KW-1185">Reference proteome</keyword>
<dbReference type="PANTHER" id="PTHR32523">
    <property type="entry name" value="PHYTOL KINASE 1, CHLOROPLASTIC"/>
    <property type="match status" value="1"/>
</dbReference>
<sequence length="311" mass="33742">MEFPLAVLYPSVKSPAPRNHRSLKASSILSQSSAILFPPLLRPPTMLGASDRGGRSRRFCAGTASGANALIAEALHDGGAAALVTAGGYSLVLALDNLARRNLIEQSLSRKIVHVLSGICYMASWPIFSSSSQARYFAAVVPLLNCARLLFYGLSIATNEGVIKSITREGKPEELLKGPLYYVLTLMFSSLIFWRESPIGIISLAVMSGGDGFADILGRRYGSRKLPYNKKKSWVGSISMFMFGFIFSSMMLYYFSALGYLRLDWESTVEKVALVALAAAFMESLPISDAIDDNITVPVTTMAAAFLVFGY</sequence>
<evidence type="ECO:0000256" key="1">
    <source>
        <dbReference type="ARBA" id="ARBA00004508"/>
    </source>
</evidence>
<dbReference type="PANTHER" id="PTHR32523:SF8">
    <property type="entry name" value="DOLICHOL KINASE"/>
    <property type="match status" value="1"/>
</dbReference>
<evidence type="ECO:0000256" key="4">
    <source>
        <dbReference type="ARBA" id="ARBA00022640"/>
    </source>
</evidence>
<evidence type="ECO:0000256" key="11">
    <source>
        <dbReference type="ARBA" id="ARBA00024015"/>
    </source>
</evidence>
<keyword evidence="9 14" id="KW-1133">Transmembrane helix</keyword>
<keyword evidence="3" id="KW-0150">Chloroplast</keyword>
<comment type="catalytic activity">
    <reaction evidence="13">
        <text>phytol + CTP = phytyl phosphate + CDP + H(+)</text>
        <dbReference type="Rhea" id="RHEA:38055"/>
        <dbReference type="ChEBI" id="CHEBI:15378"/>
        <dbReference type="ChEBI" id="CHEBI:17327"/>
        <dbReference type="ChEBI" id="CHEBI:37563"/>
        <dbReference type="ChEBI" id="CHEBI:58069"/>
        <dbReference type="ChEBI" id="CHEBI:75483"/>
        <dbReference type="EC" id="2.7.1.182"/>
    </reaction>
</comment>
<keyword evidence="7" id="KW-0418">Kinase</keyword>
<evidence type="ECO:0000256" key="2">
    <source>
        <dbReference type="ARBA" id="ARBA00010794"/>
    </source>
</evidence>
<dbReference type="InterPro" id="IPR039606">
    <property type="entry name" value="Phytol/farnesol_kinase"/>
</dbReference>
<proteinExistence type="inferred from homology"/>
<protein>
    <recommendedName>
        <fullName evidence="12">phytol kinase</fullName>
        <ecNumber evidence="12">2.7.1.182</ecNumber>
    </recommendedName>
</protein>
<keyword evidence="5" id="KW-0808">Transferase</keyword>
<dbReference type="Proteomes" id="UP001412067">
    <property type="component" value="Unassembled WGS sequence"/>
</dbReference>
<evidence type="ECO:0000256" key="10">
    <source>
        <dbReference type="ARBA" id="ARBA00023136"/>
    </source>
</evidence>
<evidence type="ECO:0000313" key="16">
    <source>
        <dbReference type="Proteomes" id="UP001412067"/>
    </source>
</evidence>
<keyword evidence="10 14" id="KW-0472">Membrane</keyword>
<evidence type="ECO:0000256" key="9">
    <source>
        <dbReference type="ARBA" id="ARBA00022989"/>
    </source>
</evidence>
<evidence type="ECO:0000256" key="8">
    <source>
        <dbReference type="ARBA" id="ARBA00022946"/>
    </source>
</evidence>
<keyword evidence="8" id="KW-0809">Transit peptide</keyword>
<feature type="transmembrane region" description="Helical" evidence="14">
    <location>
        <begin position="234"/>
        <end position="255"/>
    </location>
</feature>
<accession>A0ABR2LE77</accession>
<comment type="pathway">
    <text evidence="11">Cofactor biosynthesis; tocopherol biosynthesis.</text>
</comment>
<evidence type="ECO:0000256" key="12">
    <source>
        <dbReference type="ARBA" id="ARBA00039024"/>
    </source>
</evidence>
<evidence type="ECO:0000256" key="3">
    <source>
        <dbReference type="ARBA" id="ARBA00022528"/>
    </source>
</evidence>
<organism evidence="15 16">
    <name type="scientific">Platanthera guangdongensis</name>
    <dbReference type="NCBI Taxonomy" id="2320717"/>
    <lineage>
        <taxon>Eukaryota</taxon>
        <taxon>Viridiplantae</taxon>
        <taxon>Streptophyta</taxon>
        <taxon>Embryophyta</taxon>
        <taxon>Tracheophyta</taxon>
        <taxon>Spermatophyta</taxon>
        <taxon>Magnoliopsida</taxon>
        <taxon>Liliopsida</taxon>
        <taxon>Asparagales</taxon>
        <taxon>Orchidaceae</taxon>
        <taxon>Orchidoideae</taxon>
        <taxon>Orchideae</taxon>
        <taxon>Orchidinae</taxon>
        <taxon>Platanthera</taxon>
    </lineage>
</organism>